<dbReference type="Proteomes" id="UP000250321">
    <property type="component" value="Unassembled WGS sequence"/>
</dbReference>
<evidence type="ECO:0000313" key="2">
    <source>
        <dbReference type="EMBL" id="PQP98037.1"/>
    </source>
</evidence>
<evidence type="ECO:0000256" key="1">
    <source>
        <dbReference type="SAM" id="MobiDB-lite"/>
    </source>
</evidence>
<accession>A0A314Y2C7</accession>
<organism evidence="2 3">
    <name type="scientific">Prunus yedoensis var. nudiflora</name>
    <dbReference type="NCBI Taxonomy" id="2094558"/>
    <lineage>
        <taxon>Eukaryota</taxon>
        <taxon>Viridiplantae</taxon>
        <taxon>Streptophyta</taxon>
        <taxon>Embryophyta</taxon>
        <taxon>Tracheophyta</taxon>
        <taxon>Spermatophyta</taxon>
        <taxon>Magnoliopsida</taxon>
        <taxon>eudicotyledons</taxon>
        <taxon>Gunneridae</taxon>
        <taxon>Pentapetalae</taxon>
        <taxon>rosids</taxon>
        <taxon>fabids</taxon>
        <taxon>Rosales</taxon>
        <taxon>Rosaceae</taxon>
        <taxon>Amygdaloideae</taxon>
        <taxon>Amygdaleae</taxon>
        <taxon>Prunus</taxon>
    </lineage>
</organism>
<gene>
    <name evidence="2" type="ORF">Pyn_09178</name>
</gene>
<keyword evidence="3" id="KW-1185">Reference proteome</keyword>
<dbReference type="EMBL" id="PJQY01001939">
    <property type="protein sequence ID" value="PQP98037.1"/>
    <property type="molecule type" value="Genomic_DNA"/>
</dbReference>
<name>A0A314Y2C7_PRUYE</name>
<feature type="compositionally biased region" description="Basic and acidic residues" evidence="1">
    <location>
        <begin position="82"/>
        <end position="95"/>
    </location>
</feature>
<comment type="caution">
    <text evidence="2">The sequence shown here is derived from an EMBL/GenBank/DDBJ whole genome shotgun (WGS) entry which is preliminary data.</text>
</comment>
<feature type="compositionally biased region" description="Acidic residues" evidence="1">
    <location>
        <begin position="18"/>
        <end position="27"/>
    </location>
</feature>
<protein>
    <submittedName>
        <fullName evidence="2">Uncharacterized protein</fullName>
    </submittedName>
</protein>
<sequence length="216" mass="23324">MHGLNEVGSLEITKADESEADDGDGVEATETNKGSPGGDETSPDTPKKDQLGDVTAPDFKKIKPPTLQSKGLNEVGSLEMPEADKSEADDVDGVKATEINKGSPGGDEISPDTQKKDQLGDVTKPEESEDLDPADNNTTVESYPKAYFQEIKLLVNRMSVYTQMNVGKEFGSGPVNTYLPESTFILFDKELAFANSLVANFFIPGNNWNSTPRKFA</sequence>
<feature type="region of interest" description="Disordered" evidence="1">
    <location>
        <begin position="1"/>
        <end position="138"/>
    </location>
</feature>
<dbReference type="AlphaFoldDB" id="A0A314Y2C7"/>
<proteinExistence type="predicted"/>
<evidence type="ECO:0000313" key="3">
    <source>
        <dbReference type="Proteomes" id="UP000250321"/>
    </source>
</evidence>
<feature type="compositionally biased region" description="Basic and acidic residues" evidence="1">
    <location>
        <begin position="113"/>
        <end position="126"/>
    </location>
</feature>
<reference evidence="2 3" key="1">
    <citation type="submission" date="2018-02" db="EMBL/GenBank/DDBJ databases">
        <title>Draft genome of wild Prunus yedoensis var. nudiflora.</title>
        <authorList>
            <person name="Baek S."/>
            <person name="Kim J.-H."/>
            <person name="Choi K."/>
            <person name="Kim G.-B."/>
            <person name="Cho A."/>
            <person name="Jang H."/>
            <person name="Shin C.-H."/>
            <person name="Yu H.-J."/>
            <person name="Mun J.-H."/>
        </authorList>
    </citation>
    <scope>NUCLEOTIDE SEQUENCE [LARGE SCALE GENOMIC DNA]</scope>
    <source>
        <strain evidence="3">cv. Jeju island</strain>
        <tissue evidence="2">Leaf</tissue>
    </source>
</reference>